<accession>A0ABV6BPP1</accession>
<keyword evidence="2" id="KW-1185">Reference proteome</keyword>
<organism evidence="1 2">
    <name type="scientific">Flavobacterium procerum</name>
    <dbReference type="NCBI Taxonomy" id="1455569"/>
    <lineage>
        <taxon>Bacteria</taxon>
        <taxon>Pseudomonadati</taxon>
        <taxon>Bacteroidota</taxon>
        <taxon>Flavobacteriia</taxon>
        <taxon>Flavobacteriales</taxon>
        <taxon>Flavobacteriaceae</taxon>
        <taxon>Flavobacterium</taxon>
    </lineage>
</organism>
<dbReference type="Proteomes" id="UP001589734">
    <property type="component" value="Unassembled WGS sequence"/>
</dbReference>
<evidence type="ECO:0000313" key="1">
    <source>
        <dbReference type="EMBL" id="MFC0077415.1"/>
    </source>
</evidence>
<dbReference type="RefSeq" id="WP_379685051.1">
    <property type="nucleotide sequence ID" value="NZ_JBHLYW010000008.1"/>
</dbReference>
<protein>
    <submittedName>
        <fullName evidence="1">Uncharacterized protein</fullName>
    </submittedName>
</protein>
<evidence type="ECO:0000313" key="2">
    <source>
        <dbReference type="Proteomes" id="UP001589734"/>
    </source>
</evidence>
<name>A0ABV6BPP1_9FLAO</name>
<reference evidence="1 2" key="1">
    <citation type="submission" date="2024-09" db="EMBL/GenBank/DDBJ databases">
        <authorList>
            <person name="Sun Q."/>
            <person name="Mori K."/>
        </authorList>
    </citation>
    <scope>NUCLEOTIDE SEQUENCE [LARGE SCALE GENOMIC DNA]</scope>
    <source>
        <strain evidence="1 2">CGMCC 1.12926</strain>
    </source>
</reference>
<comment type="caution">
    <text evidence="1">The sequence shown here is derived from an EMBL/GenBank/DDBJ whole genome shotgun (WGS) entry which is preliminary data.</text>
</comment>
<proteinExistence type="predicted"/>
<sequence>MLDSLVTFTEVLIKVGKAADEMYYEGKDEEFEAMVLSPEQILGSMNIDDINICYETSTVANFEIKNVEQTLRQHYQKNDFAIKDVIIRKNCAYIKIMHDIPLNGGNRCYGTAFSVNYIEPNNGVSIYGYYTKNSDERQAFKEIANELIKVFS</sequence>
<dbReference type="EMBL" id="JBHLYW010000008">
    <property type="protein sequence ID" value="MFC0077415.1"/>
    <property type="molecule type" value="Genomic_DNA"/>
</dbReference>
<gene>
    <name evidence="1" type="ORF">ACFFLS_10215</name>
</gene>